<dbReference type="AlphaFoldDB" id="A0A1H2VU98"/>
<name>A0A1H2VU98_9BACL</name>
<reference evidence="3" key="1">
    <citation type="submission" date="2016-10" db="EMBL/GenBank/DDBJ databases">
        <authorList>
            <person name="Varghese N."/>
        </authorList>
    </citation>
    <scope>NUCLEOTIDE SEQUENCE [LARGE SCALE GENOMIC DNA]</scope>
    <source>
        <strain evidence="3">DSM 12489</strain>
    </source>
</reference>
<evidence type="ECO:0008006" key="4">
    <source>
        <dbReference type="Google" id="ProtNLM"/>
    </source>
</evidence>
<feature type="transmembrane region" description="Helical" evidence="1">
    <location>
        <begin position="189"/>
        <end position="212"/>
    </location>
</feature>
<dbReference type="RefSeq" id="WP_074693332.1">
    <property type="nucleotide sequence ID" value="NZ_FNOJ01000012.1"/>
</dbReference>
<keyword evidence="1" id="KW-1133">Transmembrane helix</keyword>
<proteinExistence type="predicted"/>
<keyword evidence="1" id="KW-0472">Membrane</keyword>
<feature type="transmembrane region" description="Helical" evidence="1">
    <location>
        <begin position="224"/>
        <end position="244"/>
    </location>
</feature>
<keyword evidence="3" id="KW-1185">Reference proteome</keyword>
<dbReference type="EMBL" id="FNOJ01000012">
    <property type="protein sequence ID" value="SDW71514.1"/>
    <property type="molecule type" value="Genomic_DNA"/>
</dbReference>
<feature type="transmembrane region" description="Helical" evidence="1">
    <location>
        <begin position="85"/>
        <end position="105"/>
    </location>
</feature>
<feature type="transmembrane region" description="Helical" evidence="1">
    <location>
        <begin position="150"/>
        <end position="169"/>
    </location>
</feature>
<evidence type="ECO:0000256" key="1">
    <source>
        <dbReference type="SAM" id="Phobius"/>
    </source>
</evidence>
<feature type="transmembrane region" description="Helical" evidence="1">
    <location>
        <begin position="117"/>
        <end position="138"/>
    </location>
</feature>
<gene>
    <name evidence="2" type="ORF">SAMN04489725_11213</name>
</gene>
<organism evidence="2 3">
    <name type="scientific">Alicyclobacillus hesperidum</name>
    <dbReference type="NCBI Taxonomy" id="89784"/>
    <lineage>
        <taxon>Bacteria</taxon>
        <taxon>Bacillati</taxon>
        <taxon>Bacillota</taxon>
        <taxon>Bacilli</taxon>
        <taxon>Bacillales</taxon>
        <taxon>Alicyclobacillaceae</taxon>
        <taxon>Alicyclobacillus</taxon>
    </lineage>
</organism>
<feature type="transmembrane region" description="Helical" evidence="1">
    <location>
        <begin position="256"/>
        <end position="276"/>
    </location>
</feature>
<evidence type="ECO:0000313" key="2">
    <source>
        <dbReference type="EMBL" id="SDW71514.1"/>
    </source>
</evidence>
<protein>
    <recommendedName>
        <fullName evidence="4">DoxX protein</fullName>
    </recommendedName>
</protein>
<dbReference type="Proteomes" id="UP000182589">
    <property type="component" value="Unassembled WGS sequence"/>
</dbReference>
<evidence type="ECO:0000313" key="3">
    <source>
        <dbReference type="Proteomes" id="UP000182589"/>
    </source>
</evidence>
<accession>A0A1H2VU98</accession>
<keyword evidence="1" id="KW-0812">Transmembrane</keyword>
<sequence>MVSRRAVQFILGSIWFLDGVFQLKPQMFSPSFVQQVILPTAEGQPCWISTLVNWGAHLVTGHIVVWDTLFALVQLALGVAMMLNYWLKPAIIASVIWSSIVWVFGEGVGQIFTGQTLLLSGAPGAVFIYALIGISIWPTDDGYSRQWRAGSIRFAQISLAILMIAGFVMQLQPSFLTPTGLTQMIATPWLAGAIGKAGAIVSVVLGLIELTLGSMLLFKYRTRLAASLSIILSILFWWFGQSFGQIFEPLATDFNSGLLMALLGVCASPHFAPWSVGRQMMRQRTL</sequence>